<dbReference type="PANTHER" id="PTHR10434:SF11">
    <property type="entry name" value="1-ACYL-SN-GLYCEROL-3-PHOSPHATE ACYLTRANSFERASE"/>
    <property type="match status" value="1"/>
</dbReference>
<organism evidence="6 7">
    <name type="scientific">Phaeocystidibacter marisrubri</name>
    <dbReference type="NCBI Taxonomy" id="1577780"/>
    <lineage>
        <taxon>Bacteria</taxon>
        <taxon>Pseudomonadati</taxon>
        <taxon>Bacteroidota</taxon>
        <taxon>Flavobacteriia</taxon>
        <taxon>Flavobacteriales</taxon>
        <taxon>Phaeocystidibacteraceae</taxon>
        <taxon>Phaeocystidibacter</taxon>
    </lineage>
</organism>
<keyword evidence="4" id="KW-0472">Membrane</keyword>
<dbReference type="SUPFAM" id="SSF69593">
    <property type="entry name" value="Glycerol-3-phosphate (1)-acyltransferase"/>
    <property type="match status" value="1"/>
</dbReference>
<dbReference type="GO" id="GO:0006654">
    <property type="term" value="P:phosphatidic acid biosynthetic process"/>
    <property type="evidence" value="ECO:0007669"/>
    <property type="project" value="TreeGrafter"/>
</dbReference>
<comment type="caution">
    <text evidence="6">The sequence shown here is derived from an EMBL/GenBank/DDBJ whole genome shotgun (WGS) entry which is preliminary data.</text>
</comment>
<evidence type="ECO:0000313" key="7">
    <source>
        <dbReference type="Proteomes" id="UP000484164"/>
    </source>
</evidence>
<keyword evidence="4" id="KW-1133">Transmembrane helix</keyword>
<keyword evidence="2 6" id="KW-0808">Transferase</keyword>
<dbReference type="PANTHER" id="PTHR10434">
    <property type="entry name" value="1-ACYL-SN-GLYCEROL-3-PHOSPHATE ACYLTRANSFERASE"/>
    <property type="match status" value="1"/>
</dbReference>
<keyword evidence="7" id="KW-1185">Reference proteome</keyword>
<keyword evidence="3 6" id="KW-0012">Acyltransferase</keyword>
<dbReference type="Proteomes" id="UP000484164">
    <property type="component" value="Unassembled WGS sequence"/>
</dbReference>
<comment type="pathway">
    <text evidence="1">Lipid metabolism.</text>
</comment>
<reference evidence="6 7" key="1">
    <citation type="submission" date="2019-10" db="EMBL/GenBank/DDBJ databases">
        <title>Genome sequence of Phaeocystidibacter marisrubri JCM30614 (type strain).</title>
        <authorList>
            <person name="Bowman J.P."/>
        </authorList>
    </citation>
    <scope>NUCLEOTIDE SEQUENCE [LARGE SCALE GENOMIC DNA]</scope>
    <source>
        <strain evidence="6 7">JCM 30614</strain>
    </source>
</reference>
<sequence>MKNLIVKGFGIIYHLWYYVVMAAVILAIFPFIYATSRKPEDYPKFFRWARIWAKSTLFLMGIRVRSEGREKIKKDQLYVICANHTSELDIMMTLALVPNCFVFIGKKELASLPLFGYFYKKTNVLVDRKSVSSKRRAMDRAAEKLEAGIGMCIFPEGGIPQTDELAPFKMGAFKLAVDYQVPILSIAYPDNKRHFPDFSKGGYPGIVRARIIGNDDTTGLTESDLKALRDRTYHRIFDALKELRAS</sequence>
<dbReference type="Pfam" id="PF01553">
    <property type="entry name" value="Acyltransferase"/>
    <property type="match status" value="1"/>
</dbReference>
<evidence type="ECO:0000256" key="4">
    <source>
        <dbReference type="SAM" id="Phobius"/>
    </source>
</evidence>
<proteinExistence type="predicted"/>
<gene>
    <name evidence="6" type="ORF">F8C82_11730</name>
</gene>
<dbReference type="EMBL" id="WBVQ01000002">
    <property type="protein sequence ID" value="KAB2816347.1"/>
    <property type="molecule type" value="Genomic_DNA"/>
</dbReference>
<evidence type="ECO:0000313" key="6">
    <source>
        <dbReference type="EMBL" id="KAB2816347.1"/>
    </source>
</evidence>
<protein>
    <submittedName>
        <fullName evidence="6">1-acyl-sn-glycerol-3-phosphate acyltransferase</fullName>
    </submittedName>
</protein>
<dbReference type="RefSeq" id="WP_151693774.1">
    <property type="nucleotide sequence ID" value="NZ_BMGX01000001.1"/>
</dbReference>
<evidence type="ECO:0000256" key="1">
    <source>
        <dbReference type="ARBA" id="ARBA00005189"/>
    </source>
</evidence>
<name>A0A6L3ZG17_9FLAO</name>
<evidence type="ECO:0000259" key="5">
    <source>
        <dbReference type="SMART" id="SM00563"/>
    </source>
</evidence>
<evidence type="ECO:0000256" key="2">
    <source>
        <dbReference type="ARBA" id="ARBA00022679"/>
    </source>
</evidence>
<evidence type="ECO:0000256" key="3">
    <source>
        <dbReference type="ARBA" id="ARBA00023315"/>
    </source>
</evidence>
<accession>A0A6L3ZG17</accession>
<dbReference type="OrthoDB" id="9803035at2"/>
<dbReference type="SMART" id="SM00563">
    <property type="entry name" value="PlsC"/>
    <property type="match status" value="1"/>
</dbReference>
<feature type="transmembrane region" description="Helical" evidence="4">
    <location>
        <begin position="12"/>
        <end position="33"/>
    </location>
</feature>
<dbReference type="AlphaFoldDB" id="A0A6L3ZG17"/>
<keyword evidence="4" id="KW-0812">Transmembrane</keyword>
<feature type="domain" description="Phospholipid/glycerol acyltransferase" evidence="5">
    <location>
        <begin position="78"/>
        <end position="191"/>
    </location>
</feature>
<dbReference type="GO" id="GO:0003841">
    <property type="term" value="F:1-acylglycerol-3-phosphate O-acyltransferase activity"/>
    <property type="evidence" value="ECO:0007669"/>
    <property type="project" value="TreeGrafter"/>
</dbReference>
<dbReference type="InterPro" id="IPR002123">
    <property type="entry name" value="Plipid/glycerol_acylTrfase"/>
</dbReference>
<dbReference type="CDD" id="cd07989">
    <property type="entry name" value="LPLAT_AGPAT-like"/>
    <property type="match status" value="1"/>
</dbReference>